<evidence type="ECO:0000256" key="2">
    <source>
        <dbReference type="ARBA" id="ARBA00023125"/>
    </source>
</evidence>
<dbReference type="Gene3D" id="1.10.10.10">
    <property type="entry name" value="Winged helix-like DNA-binding domain superfamily/Winged helix DNA-binding domain"/>
    <property type="match status" value="1"/>
</dbReference>
<evidence type="ECO:0000313" key="6">
    <source>
        <dbReference type="EMBL" id="SDD60929.1"/>
    </source>
</evidence>
<keyword evidence="3" id="KW-0804">Transcription</keyword>
<dbReference type="GO" id="GO:0003700">
    <property type="term" value="F:DNA-binding transcription factor activity"/>
    <property type="evidence" value="ECO:0007669"/>
    <property type="project" value="InterPro"/>
</dbReference>
<dbReference type="NCBIfam" id="NF033788">
    <property type="entry name" value="HTH_metalloreg"/>
    <property type="match status" value="1"/>
</dbReference>
<dbReference type="InterPro" id="IPR051081">
    <property type="entry name" value="HTH_MetalResp_TranReg"/>
</dbReference>
<keyword evidence="2" id="KW-0238">DNA-binding</keyword>
<dbReference type="InterPro" id="IPR036388">
    <property type="entry name" value="WH-like_DNA-bd_sf"/>
</dbReference>
<name>A0A1G6W516_9ACTN</name>
<dbReference type="OrthoDB" id="9806976at2"/>
<evidence type="ECO:0000259" key="5">
    <source>
        <dbReference type="PROSITE" id="PS50987"/>
    </source>
</evidence>
<keyword evidence="7" id="KW-1185">Reference proteome</keyword>
<reference evidence="6 7" key="1">
    <citation type="submission" date="2016-10" db="EMBL/GenBank/DDBJ databases">
        <authorList>
            <person name="de Groot N.N."/>
        </authorList>
    </citation>
    <scope>NUCLEOTIDE SEQUENCE [LARGE SCALE GENOMIC DNA]</scope>
    <source>
        <strain evidence="6 7">MON 2.2</strain>
    </source>
</reference>
<dbReference type="Pfam" id="PF01022">
    <property type="entry name" value="HTH_5"/>
    <property type="match status" value="1"/>
</dbReference>
<dbReference type="EMBL" id="LT629688">
    <property type="protein sequence ID" value="SDD60929.1"/>
    <property type="molecule type" value="Genomic_DNA"/>
</dbReference>
<dbReference type="PROSITE" id="PS50987">
    <property type="entry name" value="HTH_ARSR_2"/>
    <property type="match status" value="1"/>
</dbReference>
<feature type="compositionally biased region" description="Basic and acidic residues" evidence="4">
    <location>
        <begin position="118"/>
        <end position="130"/>
    </location>
</feature>
<dbReference type="InterPro" id="IPR001845">
    <property type="entry name" value="HTH_ArsR_DNA-bd_dom"/>
</dbReference>
<dbReference type="STRING" id="675864.SAMN04489747_1349"/>
<evidence type="ECO:0000256" key="3">
    <source>
        <dbReference type="ARBA" id="ARBA00023163"/>
    </source>
</evidence>
<dbReference type="CDD" id="cd00090">
    <property type="entry name" value="HTH_ARSR"/>
    <property type="match status" value="1"/>
</dbReference>
<dbReference type="PRINTS" id="PR00778">
    <property type="entry name" value="HTHARSR"/>
</dbReference>
<proteinExistence type="predicted"/>
<gene>
    <name evidence="6" type="ORF">SAMN04489747_1349</name>
</gene>
<sequence length="148" mass="16494">MSYVSGMEVFQAVDDPVRRRILELLHERPRPVHELVAVFDISRPAVSRHLRVLRESGLVVDEVSGRERRYRLEQAPLRALDGWLQHLLTPVAAPADAPAPDGRRDLAGVLDALATEVVRTRRERRDDPHPHVSPAASAPGPEPTEESA</sequence>
<accession>A0A1G6W516</accession>
<dbReference type="AlphaFoldDB" id="A0A1G6W516"/>
<dbReference type="PANTHER" id="PTHR33154">
    <property type="entry name" value="TRANSCRIPTIONAL REGULATOR, ARSR FAMILY"/>
    <property type="match status" value="1"/>
</dbReference>
<keyword evidence="1" id="KW-0805">Transcription regulation</keyword>
<protein>
    <submittedName>
        <fullName evidence="6">Regulatory protein, arsR family</fullName>
    </submittedName>
</protein>
<dbReference type="Proteomes" id="UP000198546">
    <property type="component" value="Chromosome i"/>
</dbReference>
<feature type="domain" description="HTH arsR-type" evidence="5">
    <location>
        <begin position="1"/>
        <end position="92"/>
    </location>
</feature>
<evidence type="ECO:0000256" key="1">
    <source>
        <dbReference type="ARBA" id="ARBA00023015"/>
    </source>
</evidence>
<dbReference type="SMART" id="SM00418">
    <property type="entry name" value="HTH_ARSR"/>
    <property type="match status" value="1"/>
</dbReference>
<evidence type="ECO:0000313" key="7">
    <source>
        <dbReference type="Proteomes" id="UP000198546"/>
    </source>
</evidence>
<dbReference type="SUPFAM" id="SSF46785">
    <property type="entry name" value="Winged helix' DNA-binding domain"/>
    <property type="match status" value="1"/>
</dbReference>
<dbReference type="InterPro" id="IPR011991">
    <property type="entry name" value="ArsR-like_HTH"/>
</dbReference>
<feature type="region of interest" description="Disordered" evidence="4">
    <location>
        <begin position="117"/>
        <end position="148"/>
    </location>
</feature>
<dbReference type="PANTHER" id="PTHR33154:SF33">
    <property type="entry name" value="TRANSCRIPTIONAL REPRESSOR SDPR"/>
    <property type="match status" value="1"/>
</dbReference>
<organism evidence="6 7">
    <name type="scientific">Auraticoccus monumenti</name>
    <dbReference type="NCBI Taxonomy" id="675864"/>
    <lineage>
        <taxon>Bacteria</taxon>
        <taxon>Bacillati</taxon>
        <taxon>Actinomycetota</taxon>
        <taxon>Actinomycetes</taxon>
        <taxon>Propionibacteriales</taxon>
        <taxon>Propionibacteriaceae</taxon>
        <taxon>Auraticoccus</taxon>
    </lineage>
</organism>
<evidence type="ECO:0000256" key="4">
    <source>
        <dbReference type="SAM" id="MobiDB-lite"/>
    </source>
</evidence>
<dbReference type="InterPro" id="IPR036390">
    <property type="entry name" value="WH_DNA-bd_sf"/>
</dbReference>
<dbReference type="GO" id="GO:0003677">
    <property type="term" value="F:DNA binding"/>
    <property type="evidence" value="ECO:0007669"/>
    <property type="project" value="UniProtKB-KW"/>
</dbReference>